<accession>A0A4S3J1I1</accession>
<proteinExistence type="predicted"/>
<protein>
    <recommendedName>
        <fullName evidence="3">HTH psq-type domain-containing protein</fullName>
    </recommendedName>
</protein>
<organism evidence="1 2">
    <name type="scientific">Aspergillus tanneri</name>
    <dbReference type="NCBI Taxonomy" id="1220188"/>
    <lineage>
        <taxon>Eukaryota</taxon>
        <taxon>Fungi</taxon>
        <taxon>Dikarya</taxon>
        <taxon>Ascomycota</taxon>
        <taxon>Pezizomycotina</taxon>
        <taxon>Eurotiomycetes</taxon>
        <taxon>Eurotiomycetidae</taxon>
        <taxon>Eurotiales</taxon>
        <taxon>Aspergillaceae</taxon>
        <taxon>Aspergillus</taxon>
        <taxon>Aspergillus subgen. Circumdati</taxon>
    </lineage>
</organism>
<gene>
    <name evidence="1" type="ORF">EYZ11_012171</name>
</gene>
<sequence length="129" mass="15124">MPKAPRIDESRVIKACEAAQREEKPNLAKIAREYGVSYETLRGRIRRGQQARSARIPKNKALDEYQEKALIQWIVQWANRALVRAGWDHEVSKMWAYRFEKRLPEHLILGPVIQITKDKKRLDAENIGY</sequence>
<keyword evidence="2" id="KW-1185">Reference proteome</keyword>
<evidence type="ECO:0008006" key="3">
    <source>
        <dbReference type="Google" id="ProtNLM"/>
    </source>
</evidence>
<dbReference type="AlphaFoldDB" id="A0A4S3J1I1"/>
<reference evidence="1 2" key="1">
    <citation type="submission" date="2019-03" db="EMBL/GenBank/DDBJ databases">
        <title>The genome sequence of a newly discovered highly antifungal drug resistant Aspergillus species, Aspergillus tanneri NIH 1004.</title>
        <authorList>
            <person name="Mounaud S."/>
            <person name="Singh I."/>
            <person name="Joardar V."/>
            <person name="Pakala S."/>
            <person name="Pakala S."/>
            <person name="Venepally P."/>
            <person name="Hoover J."/>
            <person name="Nierman W."/>
            <person name="Chung J."/>
            <person name="Losada L."/>
        </authorList>
    </citation>
    <scope>NUCLEOTIDE SEQUENCE [LARGE SCALE GENOMIC DNA]</scope>
    <source>
        <strain evidence="1 2">NIH1004</strain>
    </source>
</reference>
<dbReference type="Proteomes" id="UP000308092">
    <property type="component" value="Unassembled WGS sequence"/>
</dbReference>
<dbReference type="EMBL" id="SOSA01000861">
    <property type="protein sequence ID" value="THC88382.1"/>
    <property type="molecule type" value="Genomic_DNA"/>
</dbReference>
<name>A0A4S3J1I1_9EURO</name>
<evidence type="ECO:0000313" key="2">
    <source>
        <dbReference type="Proteomes" id="UP000308092"/>
    </source>
</evidence>
<evidence type="ECO:0000313" key="1">
    <source>
        <dbReference type="EMBL" id="THC88382.1"/>
    </source>
</evidence>
<comment type="caution">
    <text evidence="1">The sequence shown here is derived from an EMBL/GenBank/DDBJ whole genome shotgun (WGS) entry which is preliminary data.</text>
</comment>
<dbReference type="STRING" id="1220188.A0A4S3J1I1"/>
<dbReference type="VEuPathDB" id="FungiDB:EYZ11_012171"/>